<dbReference type="SUPFAM" id="SSF48403">
    <property type="entry name" value="Ankyrin repeat"/>
    <property type="match status" value="1"/>
</dbReference>
<keyword evidence="2 3" id="KW-0040">ANK repeat</keyword>
<feature type="repeat" description="ANK" evidence="3">
    <location>
        <begin position="134"/>
        <end position="166"/>
    </location>
</feature>
<feature type="repeat" description="ANK" evidence="3">
    <location>
        <begin position="101"/>
        <end position="133"/>
    </location>
</feature>
<dbReference type="PRINTS" id="PR01415">
    <property type="entry name" value="ANKYRIN"/>
</dbReference>
<dbReference type="AlphaFoldDB" id="A0A562B7V3"/>
<evidence type="ECO:0000256" key="3">
    <source>
        <dbReference type="PROSITE-ProRule" id="PRU00023"/>
    </source>
</evidence>
<dbReference type="Pfam" id="PF00023">
    <property type="entry name" value="Ank"/>
    <property type="match status" value="1"/>
</dbReference>
<organism evidence="4 5">
    <name type="scientific">Cupriavidus gilardii J11</name>
    <dbReference type="NCBI Taxonomy" id="936133"/>
    <lineage>
        <taxon>Bacteria</taxon>
        <taxon>Pseudomonadati</taxon>
        <taxon>Pseudomonadota</taxon>
        <taxon>Betaproteobacteria</taxon>
        <taxon>Burkholderiales</taxon>
        <taxon>Burkholderiaceae</taxon>
        <taxon>Cupriavidus</taxon>
    </lineage>
</organism>
<proteinExistence type="predicted"/>
<dbReference type="Proteomes" id="UP000318141">
    <property type="component" value="Unassembled WGS sequence"/>
</dbReference>
<reference evidence="4 5" key="1">
    <citation type="submission" date="2019-07" db="EMBL/GenBank/DDBJ databases">
        <title>Genome sequencing of lignin-degrading bacterial isolates.</title>
        <authorList>
            <person name="Gladden J."/>
        </authorList>
    </citation>
    <scope>NUCLEOTIDE SEQUENCE [LARGE SCALE GENOMIC DNA]</scope>
    <source>
        <strain evidence="4 5">J11</strain>
    </source>
</reference>
<feature type="repeat" description="ANK" evidence="3">
    <location>
        <begin position="167"/>
        <end position="199"/>
    </location>
</feature>
<comment type="caution">
    <text evidence="4">The sequence shown here is derived from an EMBL/GenBank/DDBJ whole genome shotgun (WGS) entry which is preliminary data.</text>
</comment>
<dbReference type="PROSITE" id="PS50088">
    <property type="entry name" value="ANK_REPEAT"/>
    <property type="match status" value="4"/>
</dbReference>
<keyword evidence="5" id="KW-1185">Reference proteome</keyword>
<evidence type="ECO:0000256" key="2">
    <source>
        <dbReference type="ARBA" id="ARBA00023043"/>
    </source>
</evidence>
<evidence type="ECO:0000313" key="5">
    <source>
        <dbReference type="Proteomes" id="UP000318141"/>
    </source>
</evidence>
<dbReference type="PANTHER" id="PTHR24171">
    <property type="entry name" value="ANKYRIN REPEAT DOMAIN-CONTAINING PROTEIN 39-RELATED"/>
    <property type="match status" value="1"/>
</dbReference>
<dbReference type="Gene3D" id="1.25.40.20">
    <property type="entry name" value="Ankyrin repeat-containing domain"/>
    <property type="match status" value="1"/>
</dbReference>
<dbReference type="SMART" id="SM00248">
    <property type="entry name" value="ANK"/>
    <property type="match status" value="5"/>
</dbReference>
<protein>
    <submittedName>
        <fullName evidence="4">Uncharacterized protein</fullName>
    </submittedName>
</protein>
<name>A0A562B7V3_9BURK</name>
<dbReference type="InterPro" id="IPR002110">
    <property type="entry name" value="Ankyrin_rpt"/>
</dbReference>
<evidence type="ECO:0000313" key="4">
    <source>
        <dbReference type="EMBL" id="TWG80980.1"/>
    </source>
</evidence>
<dbReference type="PROSITE" id="PS50297">
    <property type="entry name" value="ANK_REP_REGION"/>
    <property type="match status" value="4"/>
</dbReference>
<dbReference type="InterPro" id="IPR036770">
    <property type="entry name" value="Ankyrin_rpt-contain_sf"/>
</dbReference>
<evidence type="ECO:0000256" key="1">
    <source>
        <dbReference type="ARBA" id="ARBA00022737"/>
    </source>
</evidence>
<dbReference type="Pfam" id="PF12796">
    <property type="entry name" value="Ank_2"/>
    <property type="match status" value="1"/>
</dbReference>
<dbReference type="EMBL" id="VLJN01000044">
    <property type="protein sequence ID" value="TWG80980.1"/>
    <property type="molecule type" value="Genomic_DNA"/>
</dbReference>
<gene>
    <name evidence="4" type="ORF">L602_004900000040</name>
</gene>
<sequence>MPSPVPRTRPLMVAETLGISGLLLGGALLAGPGGATLAARPSMPLPVPLQRAASPAPVAPGRPAQPTALDRNLLTAAAAGDAALVGKLLAAGASPHAADERGRTALLIAVSLRHNRVARALIQAGADVNRKDEDANSAFLLAASTGQIDLVRLALDHGADLASTDRYRGTALTVAAQHGNAEVVKLLLRAGAPVDHVNALGWTALLEAIVLGDGSSRYESVVELLLDAGADPNLADRDGNTPTRHARQRGYKTMVKMLMRQRGH</sequence>
<keyword evidence="1" id="KW-0677">Repeat</keyword>
<accession>A0A562B7V3</accession>
<feature type="repeat" description="ANK" evidence="3">
    <location>
        <begin position="200"/>
        <end position="237"/>
    </location>
</feature>